<accession>A0A846YRE4</accession>
<dbReference type="AlphaFoldDB" id="A0A846YRE4"/>
<dbReference type="Pfam" id="PF13738">
    <property type="entry name" value="Pyr_redox_3"/>
    <property type="match status" value="1"/>
</dbReference>
<comment type="caution">
    <text evidence="2">The sequence shown here is derived from an EMBL/GenBank/DDBJ whole genome shotgun (WGS) entry which is preliminary data.</text>
</comment>
<name>A0A846YRE4_9NOCA</name>
<dbReference type="PANTHER" id="PTHR42877">
    <property type="entry name" value="L-ORNITHINE N(5)-MONOOXYGENASE-RELATED"/>
    <property type="match status" value="1"/>
</dbReference>
<dbReference type="InterPro" id="IPR036188">
    <property type="entry name" value="FAD/NAD-bd_sf"/>
</dbReference>
<feature type="region of interest" description="Disordered" evidence="1">
    <location>
        <begin position="503"/>
        <end position="523"/>
    </location>
</feature>
<dbReference type="RefSeq" id="WP_062972759.1">
    <property type="nucleotide sequence ID" value="NZ_JAAXOT010000020.1"/>
</dbReference>
<dbReference type="EMBL" id="JAAXOT010000020">
    <property type="protein sequence ID" value="NKY60074.1"/>
    <property type="molecule type" value="Genomic_DNA"/>
</dbReference>
<evidence type="ECO:0000256" key="1">
    <source>
        <dbReference type="SAM" id="MobiDB-lite"/>
    </source>
</evidence>
<sequence length="523" mass="57991">MSVPVAHEEREKTSHILTAVVIGAGFSGIGAAIRLSERGIDDFVVLERGQEVGGTWRDNVYPGVACDVPSILYSYSFAPHNWSKIYADGAEILEYIQRVVRERDILRFVRFGHNVVALRYDEDEGVWTVTTDTGEFRARNVIASYGPLANASLPSIPGIEEFGGTILHSARWEDDHDLSDKTVAVIGTGSTAVQLIPHLVRRARKVVVYQRTAGWVLPRRDTATPAMARALFERLPVTQRLARSALFRVAELSALALVWNTALTSLVAAAGKRYLRSEVEDPWLRRQLTPDFRPGCKRMLLSDDYFAALQADNCELVTWPIARIGRSGIMTCEGIEHHADVIICATGYEVTKTAPPMEIIGRQGRSLNEEWARGAFAYKSINVAGYPNLYFTFGPNAGPGHTSALIYMEAQIEYAVELISIMEKRNLKSLEVSRTAQEKYNTWLQGRLAKSTWNSGGCRSWYLTDDGFNATMFPGFATTYRRILEEVDLHGYLATGDLATAISPSGNRQSPAPEAARRPASRS</sequence>
<dbReference type="SUPFAM" id="SSF51905">
    <property type="entry name" value="FAD/NAD(P)-binding domain"/>
    <property type="match status" value="1"/>
</dbReference>
<dbReference type="Gene3D" id="3.50.50.60">
    <property type="entry name" value="FAD/NAD(P)-binding domain"/>
    <property type="match status" value="2"/>
</dbReference>
<dbReference type="InterPro" id="IPR051209">
    <property type="entry name" value="FAD-bind_Monooxygenase_sf"/>
</dbReference>
<keyword evidence="3" id="KW-1185">Reference proteome</keyword>
<dbReference type="PANTHER" id="PTHR42877:SF4">
    <property type="entry name" value="FAD_NAD(P)-BINDING DOMAIN-CONTAINING PROTEIN-RELATED"/>
    <property type="match status" value="1"/>
</dbReference>
<organism evidence="2 3">
    <name type="scientific">Nocardia flavorosea</name>
    <dbReference type="NCBI Taxonomy" id="53429"/>
    <lineage>
        <taxon>Bacteria</taxon>
        <taxon>Bacillati</taxon>
        <taxon>Actinomycetota</taxon>
        <taxon>Actinomycetes</taxon>
        <taxon>Mycobacteriales</taxon>
        <taxon>Nocardiaceae</taxon>
        <taxon>Nocardia</taxon>
    </lineage>
</organism>
<evidence type="ECO:0000313" key="2">
    <source>
        <dbReference type="EMBL" id="NKY60074.1"/>
    </source>
</evidence>
<reference evidence="2 3" key="1">
    <citation type="submission" date="2020-04" db="EMBL/GenBank/DDBJ databases">
        <title>MicrobeNet Type strains.</title>
        <authorList>
            <person name="Nicholson A.C."/>
        </authorList>
    </citation>
    <scope>NUCLEOTIDE SEQUENCE [LARGE SCALE GENOMIC DNA]</scope>
    <source>
        <strain evidence="2 3">JCM 3332</strain>
    </source>
</reference>
<proteinExistence type="predicted"/>
<dbReference type="Proteomes" id="UP000570678">
    <property type="component" value="Unassembled WGS sequence"/>
</dbReference>
<evidence type="ECO:0000313" key="3">
    <source>
        <dbReference type="Proteomes" id="UP000570678"/>
    </source>
</evidence>
<gene>
    <name evidence="2" type="ORF">HGA15_28815</name>
</gene>
<protein>
    <submittedName>
        <fullName evidence="2">NAD(P)/FAD-dependent oxidoreductase</fullName>
    </submittedName>
</protein>